<organism evidence="2 3">
    <name type="scientific">Ameyamaea chiangmaiensis</name>
    <dbReference type="NCBI Taxonomy" id="442969"/>
    <lineage>
        <taxon>Bacteria</taxon>
        <taxon>Pseudomonadati</taxon>
        <taxon>Pseudomonadota</taxon>
        <taxon>Alphaproteobacteria</taxon>
        <taxon>Acetobacterales</taxon>
        <taxon>Acetobacteraceae</taxon>
        <taxon>Ameyamaea</taxon>
    </lineage>
</organism>
<reference evidence="2 3" key="1">
    <citation type="submission" date="2020-06" db="EMBL/GenBank/DDBJ databases">
        <title>Description of novel acetic acid bacteria.</title>
        <authorList>
            <person name="Sombolestani A."/>
        </authorList>
    </citation>
    <scope>NUCLEOTIDE SEQUENCE [LARGE SCALE GENOMIC DNA]</scope>
    <source>
        <strain evidence="2 3">LMG 27010</strain>
    </source>
</reference>
<evidence type="ECO:0000256" key="1">
    <source>
        <dbReference type="SAM" id="SignalP"/>
    </source>
</evidence>
<keyword evidence="1" id="KW-0732">Signal</keyword>
<dbReference type="EMBL" id="JABXXR010000058">
    <property type="protein sequence ID" value="NVN40690.1"/>
    <property type="molecule type" value="Genomic_DNA"/>
</dbReference>
<accession>A0A850PDY8</accession>
<proteinExistence type="predicted"/>
<evidence type="ECO:0000313" key="3">
    <source>
        <dbReference type="Proteomes" id="UP000585665"/>
    </source>
</evidence>
<keyword evidence="3" id="KW-1185">Reference proteome</keyword>
<dbReference type="PROSITE" id="PS51257">
    <property type="entry name" value="PROKAR_LIPOPROTEIN"/>
    <property type="match status" value="1"/>
</dbReference>
<dbReference type="RefSeq" id="WP_176613646.1">
    <property type="nucleotide sequence ID" value="NZ_JABXXR010000058.1"/>
</dbReference>
<feature type="signal peptide" evidence="1">
    <location>
        <begin position="1"/>
        <end position="28"/>
    </location>
</feature>
<protein>
    <submittedName>
        <fullName evidence="2">Uncharacterized protein</fullName>
    </submittedName>
</protein>
<name>A0A850PDY8_9PROT</name>
<feature type="chain" id="PRO_5032462405" evidence="1">
    <location>
        <begin position="29"/>
        <end position="927"/>
    </location>
</feature>
<dbReference type="AlphaFoldDB" id="A0A850PDY8"/>
<evidence type="ECO:0000313" key="2">
    <source>
        <dbReference type="EMBL" id="NVN40690.1"/>
    </source>
</evidence>
<dbReference type="Proteomes" id="UP000585665">
    <property type="component" value="Unassembled WGS sequence"/>
</dbReference>
<comment type="caution">
    <text evidence="2">The sequence shown here is derived from an EMBL/GenBank/DDBJ whole genome shotgun (WGS) entry which is preliminary data.</text>
</comment>
<sequence length="927" mass="96666">MMCRRFRGGRHLTTAVGLVACFAVQARAGSLRHVEATPVPGGGLALAIDAPVTVQQQGQTVTLSTSGDMLPFRLPLSQDARLIGFFHGGVAIAFPGHAGLTVTQGAGRVVIRPGPIGDTAVPAPADSAARLLSAGALPTGWSARVDTPPTLSPNVAAPALAIPDDRLSARDGVPDVPSAQSASRRIFLPLGDKTGIAFFRSGDQYLLLADGEHAMDASAISPGSPFSGLDVSVRDGLTRLSFPAVGRDVPGVRPCPGGWILDADSGDGPSAPFEMTAENGGMLFSAPDPVRTLRIADPVTGRALLVGLVSGSAGYVGAGLGRVGYSVRPSRAGLVIEALSDRLELRMAKTGFFLDALGAPLMLAHGAQAGSAPAGTAGDVSPLLHLAALPALSVQEMRRRAWQEAAIAAPADRSTPRLRAARLSVALNDAPTARDITDTLIRDQPDAGADASVRFLKAATVVLAHRVDEQEDAMRTLDDPDLGNTPEALLWRGLAMGRQRERQTDAALLIDGGFPAFQAYPAPLRAALAPDIAEILGRSAPPDRAGARLADPALAPRDFGEALLASRTGHEGTALATFDRLAKGADLVAAAKARFESIALRRHLGRLDATGAGRAMDALVPDARLAGIEPEVRAAGADAWMAAGRWQDALSTLDGLDADERPRSGAWSDRLVTILNGLAALPDKPGPETPSAITVATLIEHHVSQVADPLAQARLRVALADRFARLDLWSRAADDLAVLWADPAASSLRPDVGVRFARAMLELGRPDQAVTITQALRDDPSAMGRPDLESAVSVLAARAAIAQGRDDDAIALLNGVSTDEALGLRADTLERRQNWAEAVRTLAALVAARVPADGSLDDAQQALVVRLAADASRAGDHARLDELARRYDARITNPRQSAVFRLLSAAMPSLPAGTRVAALPADKRPFD</sequence>
<gene>
    <name evidence="2" type="ORF">HUK82_08955</name>
</gene>